<dbReference type="PROSITE" id="PS50928">
    <property type="entry name" value="ABC_TM1"/>
    <property type="match status" value="1"/>
</dbReference>
<keyword evidence="6 8" id="KW-1133">Transmembrane helix</keyword>
<evidence type="ECO:0000256" key="5">
    <source>
        <dbReference type="ARBA" id="ARBA00022692"/>
    </source>
</evidence>
<dbReference type="RefSeq" id="WP_188479755.1">
    <property type="nucleotide sequence ID" value="NZ_BMFJ01000004.1"/>
</dbReference>
<dbReference type="Pfam" id="PF00528">
    <property type="entry name" value="BPD_transp_1"/>
    <property type="match status" value="1"/>
</dbReference>
<dbReference type="CDD" id="cd06261">
    <property type="entry name" value="TM_PBP2"/>
    <property type="match status" value="1"/>
</dbReference>
<feature type="transmembrane region" description="Helical" evidence="8">
    <location>
        <begin position="100"/>
        <end position="121"/>
    </location>
</feature>
<feature type="domain" description="ABC transmembrane type-1" evidence="9">
    <location>
        <begin position="62"/>
        <end position="250"/>
    </location>
</feature>
<dbReference type="PANTHER" id="PTHR43357:SF4">
    <property type="entry name" value="INNER MEMBRANE ABC TRANSPORTER PERMEASE PROTEIN YDCV"/>
    <property type="match status" value="1"/>
</dbReference>
<dbReference type="PANTHER" id="PTHR43357">
    <property type="entry name" value="INNER MEMBRANE ABC TRANSPORTER PERMEASE PROTEIN YDCV"/>
    <property type="match status" value="1"/>
</dbReference>
<evidence type="ECO:0000256" key="7">
    <source>
        <dbReference type="ARBA" id="ARBA00023136"/>
    </source>
</evidence>
<comment type="similarity">
    <text evidence="8">Belongs to the binding-protein-dependent transport system permease family.</text>
</comment>
<dbReference type="AlphaFoldDB" id="A0A917AGJ7"/>
<evidence type="ECO:0000256" key="4">
    <source>
        <dbReference type="ARBA" id="ARBA00022519"/>
    </source>
</evidence>
<keyword evidence="4" id="KW-0997">Cell inner membrane</keyword>
<dbReference type="Proteomes" id="UP000612855">
    <property type="component" value="Unassembled WGS sequence"/>
</dbReference>
<feature type="transmembrane region" description="Helical" evidence="8">
    <location>
        <begin position="174"/>
        <end position="197"/>
    </location>
</feature>
<dbReference type="EMBL" id="BMFJ01000004">
    <property type="protein sequence ID" value="GGE51207.1"/>
    <property type="molecule type" value="Genomic_DNA"/>
</dbReference>
<evidence type="ECO:0000256" key="2">
    <source>
        <dbReference type="ARBA" id="ARBA00022448"/>
    </source>
</evidence>
<feature type="transmembrane region" description="Helical" evidence="8">
    <location>
        <begin position="12"/>
        <end position="31"/>
    </location>
</feature>
<feature type="transmembrane region" description="Helical" evidence="8">
    <location>
        <begin position="68"/>
        <end position="88"/>
    </location>
</feature>
<organism evidence="10 11">
    <name type="scientific">Primorskyibacter flagellatus</name>
    <dbReference type="NCBI Taxonomy" id="1387277"/>
    <lineage>
        <taxon>Bacteria</taxon>
        <taxon>Pseudomonadati</taxon>
        <taxon>Pseudomonadota</taxon>
        <taxon>Alphaproteobacteria</taxon>
        <taxon>Rhodobacterales</taxon>
        <taxon>Roseobacteraceae</taxon>
        <taxon>Primorskyibacter</taxon>
    </lineage>
</organism>
<accession>A0A917AGJ7</accession>
<evidence type="ECO:0000256" key="6">
    <source>
        <dbReference type="ARBA" id="ARBA00022989"/>
    </source>
</evidence>
<feature type="transmembrane region" description="Helical" evidence="8">
    <location>
        <begin position="133"/>
        <end position="153"/>
    </location>
</feature>
<protein>
    <submittedName>
        <fullName evidence="10">ABC transporter permease</fullName>
    </submittedName>
</protein>
<evidence type="ECO:0000256" key="8">
    <source>
        <dbReference type="RuleBase" id="RU363032"/>
    </source>
</evidence>
<evidence type="ECO:0000256" key="3">
    <source>
        <dbReference type="ARBA" id="ARBA00022475"/>
    </source>
</evidence>
<evidence type="ECO:0000313" key="11">
    <source>
        <dbReference type="Proteomes" id="UP000612855"/>
    </source>
</evidence>
<reference evidence="11" key="1">
    <citation type="journal article" date="2019" name="Int. J. Syst. Evol. Microbiol.">
        <title>The Global Catalogue of Microorganisms (GCM) 10K type strain sequencing project: providing services to taxonomists for standard genome sequencing and annotation.</title>
        <authorList>
            <consortium name="The Broad Institute Genomics Platform"/>
            <consortium name="The Broad Institute Genome Sequencing Center for Infectious Disease"/>
            <person name="Wu L."/>
            <person name="Ma J."/>
        </authorList>
    </citation>
    <scope>NUCLEOTIDE SEQUENCE [LARGE SCALE GENOMIC DNA]</scope>
    <source>
        <strain evidence="11">CGMCC 1.12664</strain>
    </source>
</reference>
<comment type="caution">
    <text evidence="10">The sequence shown here is derived from an EMBL/GenBank/DDBJ whole genome shotgun (WGS) entry which is preliminary data.</text>
</comment>
<evidence type="ECO:0000256" key="1">
    <source>
        <dbReference type="ARBA" id="ARBA00004429"/>
    </source>
</evidence>
<sequence>MNPRAILLNAYVYAVLIFILAPIVVILPMAFSEPDYLTFPPEGFTFGWFGEFFGNSRWMKATGFSLKIALLTAVTTSVVGTMATYALMRGAGRLGTLFQGMLIAPIVVPHIALAVALYLFFKQTGLSSTVFGYVLAHSVIAMPFVVFTVAAALSSVDPTLEDAAMSCGASRFDAFRLVTLPLVLPNVLSGGLFAFILSFDEPVISFFLAGIRDKTLPRMMFDDIEQNLTPIIPAIAVLLTGISVFVLLAAALLRHAAASRTASSPDG</sequence>
<name>A0A917AGJ7_9RHOB</name>
<keyword evidence="2 8" id="KW-0813">Transport</keyword>
<dbReference type="InterPro" id="IPR035906">
    <property type="entry name" value="MetI-like_sf"/>
</dbReference>
<keyword evidence="5 8" id="KW-0812">Transmembrane</keyword>
<keyword evidence="11" id="KW-1185">Reference proteome</keyword>
<dbReference type="Gene3D" id="1.10.3720.10">
    <property type="entry name" value="MetI-like"/>
    <property type="match status" value="1"/>
</dbReference>
<proteinExistence type="inferred from homology"/>
<comment type="subcellular location">
    <subcellularLocation>
        <location evidence="1">Cell inner membrane</location>
        <topology evidence="1">Multi-pass membrane protein</topology>
    </subcellularLocation>
    <subcellularLocation>
        <location evidence="8">Cell membrane</location>
        <topology evidence="8">Multi-pass membrane protein</topology>
    </subcellularLocation>
</comment>
<dbReference type="SUPFAM" id="SSF161098">
    <property type="entry name" value="MetI-like"/>
    <property type="match status" value="1"/>
</dbReference>
<feature type="transmembrane region" description="Helical" evidence="8">
    <location>
        <begin position="231"/>
        <end position="253"/>
    </location>
</feature>
<keyword evidence="7 8" id="KW-0472">Membrane</keyword>
<dbReference type="InterPro" id="IPR000515">
    <property type="entry name" value="MetI-like"/>
</dbReference>
<evidence type="ECO:0000313" key="10">
    <source>
        <dbReference type="EMBL" id="GGE51207.1"/>
    </source>
</evidence>
<dbReference type="GO" id="GO:0055085">
    <property type="term" value="P:transmembrane transport"/>
    <property type="evidence" value="ECO:0007669"/>
    <property type="project" value="InterPro"/>
</dbReference>
<keyword evidence="3" id="KW-1003">Cell membrane</keyword>
<gene>
    <name evidence="10" type="ORF">GCM10011360_42690</name>
</gene>
<dbReference type="GO" id="GO:0005886">
    <property type="term" value="C:plasma membrane"/>
    <property type="evidence" value="ECO:0007669"/>
    <property type="project" value="UniProtKB-SubCell"/>
</dbReference>
<evidence type="ECO:0000259" key="9">
    <source>
        <dbReference type="PROSITE" id="PS50928"/>
    </source>
</evidence>